<evidence type="ECO:0000313" key="7">
    <source>
        <dbReference type="Proteomes" id="UP000467322"/>
    </source>
</evidence>
<dbReference type="GO" id="GO:0016787">
    <property type="term" value="F:hydrolase activity"/>
    <property type="evidence" value="ECO:0007669"/>
    <property type="project" value="UniProtKB-KW"/>
</dbReference>
<evidence type="ECO:0000313" key="6">
    <source>
        <dbReference type="EMBL" id="MZR13431.1"/>
    </source>
</evidence>
<keyword evidence="3 6" id="KW-0378">Hydrolase</keyword>
<dbReference type="InterPro" id="IPR051013">
    <property type="entry name" value="MBL_superfamily_lactonases"/>
</dbReference>
<comment type="caution">
    <text evidence="6">The sequence shown here is derived from an EMBL/GenBank/DDBJ whole genome shotgun (WGS) entry which is preliminary data.</text>
</comment>
<protein>
    <submittedName>
        <fullName evidence="6">MBL fold metallo-hydrolase</fullName>
    </submittedName>
</protein>
<dbReference type="PANTHER" id="PTHR42978:SF6">
    <property type="entry name" value="QUORUM-QUENCHING LACTONASE YTNP-RELATED"/>
    <property type="match status" value="1"/>
</dbReference>
<name>A0A845MA13_9RHOB</name>
<keyword evidence="7" id="KW-1185">Reference proteome</keyword>
<dbReference type="InterPro" id="IPR036866">
    <property type="entry name" value="RibonucZ/Hydroxyglut_hydro"/>
</dbReference>
<organism evidence="6 7">
    <name type="scientific">Maritimibacter harenae</name>
    <dbReference type="NCBI Taxonomy" id="2606218"/>
    <lineage>
        <taxon>Bacteria</taxon>
        <taxon>Pseudomonadati</taxon>
        <taxon>Pseudomonadota</taxon>
        <taxon>Alphaproteobacteria</taxon>
        <taxon>Rhodobacterales</taxon>
        <taxon>Roseobacteraceae</taxon>
        <taxon>Maritimibacter</taxon>
    </lineage>
</organism>
<evidence type="ECO:0000256" key="4">
    <source>
        <dbReference type="ARBA" id="ARBA00022833"/>
    </source>
</evidence>
<evidence type="ECO:0000256" key="1">
    <source>
        <dbReference type="ARBA" id="ARBA00007749"/>
    </source>
</evidence>
<dbReference type="RefSeq" id="WP_161351553.1">
    <property type="nucleotide sequence ID" value="NZ_WTUX01000012.1"/>
</dbReference>
<dbReference type="Proteomes" id="UP000467322">
    <property type="component" value="Unassembled WGS sequence"/>
</dbReference>
<dbReference type="PANTHER" id="PTHR42978">
    <property type="entry name" value="QUORUM-QUENCHING LACTONASE YTNP-RELATED-RELATED"/>
    <property type="match status" value="1"/>
</dbReference>
<proteinExistence type="inferred from homology"/>
<keyword evidence="4" id="KW-0862">Zinc</keyword>
<feature type="domain" description="Metallo-beta-lactamase" evidence="5">
    <location>
        <begin position="64"/>
        <end position="272"/>
    </location>
</feature>
<dbReference type="InterPro" id="IPR001279">
    <property type="entry name" value="Metallo-B-lactamas"/>
</dbReference>
<keyword evidence="2" id="KW-0479">Metal-binding</keyword>
<dbReference type="Pfam" id="PF00753">
    <property type="entry name" value="Lactamase_B"/>
    <property type="match status" value="1"/>
</dbReference>
<dbReference type="AlphaFoldDB" id="A0A845MA13"/>
<dbReference type="EMBL" id="WTUX01000012">
    <property type="protein sequence ID" value="MZR13431.1"/>
    <property type="molecule type" value="Genomic_DNA"/>
</dbReference>
<accession>A0A845MA13</accession>
<reference evidence="6 7" key="1">
    <citation type="submission" date="2019-12" db="EMBL/GenBank/DDBJ databases">
        <title>Maritimibacter sp. nov. sp. isolated from sea sand.</title>
        <authorList>
            <person name="Kim J."/>
            <person name="Jeong S.E."/>
            <person name="Jung H.S."/>
            <person name="Jeon C.O."/>
        </authorList>
    </citation>
    <scope>NUCLEOTIDE SEQUENCE [LARGE SCALE GENOMIC DNA]</scope>
    <source>
        <strain evidence="6 7">DP07</strain>
    </source>
</reference>
<dbReference type="Gene3D" id="3.60.15.10">
    <property type="entry name" value="Ribonuclease Z/Hydroxyacylglutathione hydrolase-like"/>
    <property type="match status" value="1"/>
</dbReference>
<evidence type="ECO:0000259" key="5">
    <source>
        <dbReference type="SMART" id="SM00849"/>
    </source>
</evidence>
<dbReference type="SMART" id="SM00849">
    <property type="entry name" value="Lactamase_B"/>
    <property type="match status" value="1"/>
</dbReference>
<gene>
    <name evidence="6" type="ORF">GQE99_10425</name>
</gene>
<dbReference type="GO" id="GO:0046872">
    <property type="term" value="F:metal ion binding"/>
    <property type="evidence" value="ECO:0007669"/>
    <property type="project" value="UniProtKB-KW"/>
</dbReference>
<sequence length="306" mass="34411">MVAKRLNTQNAGWYRFLIGDFECTSLWDGYIHHGYEGIFPNADSEEMERLKAEYRLPQDFIPMDLNPVVVNMGDKLVLIDAGMGKYSDMFGETMGLLEENMAAAGLDPADVDIVLMTHLHPDHSFGLIKSDGSAVFPNAEVHVSRLDHEEWTDPANLDRNDHKKPWTEGTIQALKPYEGKIKLFELGEEVLPGVTTMSVVGHSSGQAAFIFESKGDQVVFTGDAAHHHIFDPIHPEWYFHMDFDTDPERGAQAKADIFERVCDDGILYHGYHFPFPGLGEIVPAGDGTYRWIGDQFTPRLSANRNR</sequence>
<dbReference type="CDD" id="cd07720">
    <property type="entry name" value="OPHC2-like_MBL-fold"/>
    <property type="match status" value="1"/>
</dbReference>
<dbReference type="SUPFAM" id="SSF56281">
    <property type="entry name" value="Metallo-hydrolase/oxidoreductase"/>
    <property type="match status" value="1"/>
</dbReference>
<comment type="similarity">
    <text evidence="1">Belongs to the metallo-beta-lactamase superfamily.</text>
</comment>
<evidence type="ECO:0000256" key="2">
    <source>
        <dbReference type="ARBA" id="ARBA00022723"/>
    </source>
</evidence>
<evidence type="ECO:0000256" key="3">
    <source>
        <dbReference type="ARBA" id="ARBA00022801"/>
    </source>
</evidence>